<dbReference type="AlphaFoldDB" id="A0AAW3UWZ9"/>
<protein>
    <submittedName>
        <fullName evidence="1">Uncharacterized protein</fullName>
    </submittedName>
</protein>
<comment type="caution">
    <text evidence="1">The sequence shown here is derived from an EMBL/GenBank/DDBJ whole genome shotgun (WGS) entry which is preliminary data.</text>
</comment>
<dbReference type="EMBL" id="JACIIK010000005">
    <property type="protein sequence ID" value="MBB6202005.1"/>
    <property type="molecule type" value="Genomic_DNA"/>
</dbReference>
<reference evidence="1 2" key="1">
    <citation type="submission" date="2020-08" db="EMBL/GenBank/DDBJ databases">
        <title>Genomic Encyclopedia of Type Strains, Phase IV (KMG-V): Genome sequencing to study the core and pangenomes of soil and plant-associated prokaryotes.</title>
        <authorList>
            <person name="Whitman W."/>
        </authorList>
    </citation>
    <scope>NUCLEOTIDE SEQUENCE [LARGE SCALE GENOMIC DNA]</scope>
    <source>
        <strain evidence="1 2">SEMIA 4013</strain>
    </source>
</reference>
<dbReference type="Proteomes" id="UP000518681">
    <property type="component" value="Unassembled WGS sequence"/>
</dbReference>
<evidence type="ECO:0000313" key="2">
    <source>
        <dbReference type="Proteomes" id="UP000518681"/>
    </source>
</evidence>
<sequence>MAPAARINPTGFPGRPVRDARSAEWELMSALSLTRSVRGHGFQMHHYRGCAGDPLMSWRCEPLSFAYFSLRQAKKSRCPPAQGER</sequence>
<gene>
    <name evidence="1" type="ORF">GGD69_002864</name>
</gene>
<proteinExistence type="predicted"/>
<evidence type="ECO:0000313" key="1">
    <source>
        <dbReference type="EMBL" id="MBB6202005.1"/>
    </source>
</evidence>
<name>A0AAW3UWZ9_9BURK</name>
<accession>A0AAW3UWZ9</accession>
<organism evidence="1 2">
    <name type="scientific">Paraburkholderia fungorum</name>
    <dbReference type="NCBI Taxonomy" id="134537"/>
    <lineage>
        <taxon>Bacteria</taxon>
        <taxon>Pseudomonadati</taxon>
        <taxon>Pseudomonadota</taxon>
        <taxon>Betaproteobacteria</taxon>
        <taxon>Burkholderiales</taxon>
        <taxon>Burkholderiaceae</taxon>
        <taxon>Paraburkholderia</taxon>
    </lineage>
</organism>